<organism evidence="2 3">
    <name type="scientific">Protopolystoma xenopodis</name>
    <dbReference type="NCBI Taxonomy" id="117903"/>
    <lineage>
        <taxon>Eukaryota</taxon>
        <taxon>Metazoa</taxon>
        <taxon>Spiralia</taxon>
        <taxon>Lophotrochozoa</taxon>
        <taxon>Platyhelminthes</taxon>
        <taxon>Monogenea</taxon>
        <taxon>Polyopisthocotylea</taxon>
        <taxon>Polystomatidea</taxon>
        <taxon>Polystomatidae</taxon>
        <taxon>Protopolystoma</taxon>
    </lineage>
</organism>
<evidence type="ECO:0000313" key="3">
    <source>
        <dbReference type="Proteomes" id="UP000784294"/>
    </source>
</evidence>
<comment type="caution">
    <text evidence="2">The sequence shown here is derived from an EMBL/GenBank/DDBJ whole genome shotgun (WGS) entry which is preliminary data.</text>
</comment>
<sequence length="162" mass="17051">MSQNYAPSSFASPFVALAISGSGRRLYEKRNPGRRPAGVSGGLVVGDHPPAISEQPTPTGSTVSLVTIGADDQAGGNGVGLQPATKWTGQTASPGLPGFSGPGYMSQIGRSEEFYSRPEGPRKNRVRSEGQVITSKHAHIHPLVQVARHICVHSPLFFHPST</sequence>
<proteinExistence type="predicted"/>
<dbReference type="AlphaFoldDB" id="A0A448WU55"/>
<evidence type="ECO:0000256" key="1">
    <source>
        <dbReference type="SAM" id="MobiDB-lite"/>
    </source>
</evidence>
<dbReference type="EMBL" id="CAAALY010046140">
    <property type="protein sequence ID" value="VEL20378.1"/>
    <property type="molecule type" value="Genomic_DNA"/>
</dbReference>
<evidence type="ECO:0000313" key="2">
    <source>
        <dbReference type="EMBL" id="VEL20378.1"/>
    </source>
</evidence>
<reference evidence="2" key="1">
    <citation type="submission" date="2018-11" db="EMBL/GenBank/DDBJ databases">
        <authorList>
            <consortium name="Pathogen Informatics"/>
        </authorList>
    </citation>
    <scope>NUCLEOTIDE SEQUENCE</scope>
</reference>
<keyword evidence="3" id="KW-1185">Reference proteome</keyword>
<feature type="compositionally biased region" description="Polar residues" evidence="1">
    <location>
        <begin position="54"/>
        <end position="65"/>
    </location>
</feature>
<accession>A0A448WU55</accession>
<gene>
    <name evidence="2" type="ORF">PXEA_LOCUS13818</name>
</gene>
<name>A0A448WU55_9PLAT</name>
<dbReference type="Proteomes" id="UP000784294">
    <property type="component" value="Unassembled WGS sequence"/>
</dbReference>
<protein>
    <submittedName>
        <fullName evidence="2">Uncharacterized protein</fullName>
    </submittedName>
</protein>
<feature type="region of interest" description="Disordered" evidence="1">
    <location>
        <begin position="26"/>
        <end position="100"/>
    </location>
</feature>